<organism evidence="2 3">
    <name type="scientific">Anaerostipes hadrus</name>
    <dbReference type="NCBI Taxonomy" id="649756"/>
    <lineage>
        <taxon>Bacteria</taxon>
        <taxon>Bacillati</taxon>
        <taxon>Bacillota</taxon>
        <taxon>Clostridia</taxon>
        <taxon>Lachnospirales</taxon>
        <taxon>Lachnospiraceae</taxon>
        <taxon>Anaerostipes</taxon>
    </lineage>
</organism>
<name>A0A174TZ63_ANAHA</name>
<evidence type="ECO:0000313" key="3">
    <source>
        <dbReference type="Proteomes" id="UP000095564"/>
    </source>
</evidence>
<evidence type="ECO:0008006" key="4">
    <source>
        <dbReference type="Google" id="ProtNLM"/>
    </source>
</evidence>
<feature type="transmembrane region" description="Helical" evidence="1">
    <location>
        <begin position="294"/>
        <end position="312"/>
    </location>
</feature>
<feature type="transmembrane region" description="Helical" evidence="1">
    <location>
        <begin position="131"/>
        <end position="161"/>
    </location>
</feature>
<evidence type="ECO:0000256" key="1">
    <source>
        <dbReference type="SAM" id="Phobius"/>
    </source>
</evidence>
<feature type="transmembrane region" description="Helical" evidence="1">
    <location>
        <begin position="100"/>
        <end position="119"/>
    </location>
</feature>
<keyword evidence="1" id="KW-1133">Transmembrane helix</keyword>
<dbReference type="AlphaFoldDB" id="A0A174TZ63"/>
<proteinExistence type="predicted"/>
<reference evidence="2 3" key="1">
    <citation type="submission" date="2015-09" db="EMBL/GenBank/DDBJ databases">
        <authorList>
            <consortium name="Pathogen Informatics"/>
        </authorList>
    </citation>
    <scope>NUCLEOTIDE SEQUENCE [LARGE SCALE GENOMIC DNA]</scope>
    <source>
        <strain evidence="2 3">2789STDY5834908</strain>
    </source>
</reference>
<accession>A0A174TZ63</accession>
<dbReference type="EMBL" id="CZAU01000044">
    <property type="protein sequence ID" value="CUQ13741.1"/>
    <property type="molecule type" value="Genomic_DNA"/>
</dbReference>
<feature type="transmembrane region" description="Helical" evidence="1">
    <location>
        <begin position="173"/>
        <end position="200"/>
    </location>
</feature>
<evidence type="ECO:0000313" key="2">
    <source>
        <dbReference type="EMBL" id="CUQ13741.1"/>
    </source>
</evidence>
<feature type="transmembrane region" description="Helical" evidence="1">
    <location>
        <begin position="262"/>
        <end position="282"/>
    </location>
</feature>
<gene>
    <name evidence="2" type="ORF">ERS852520_03162</name>
</gene>
<dbReference type="Proteomes" id="UP000095564">
    <property type="component" value="Unassembled WGS sequence"/>
</dbReference>
<dbReference type="OrthoDB" id="1861572at2"/>
<feature type="transmembrane region" description="Helical" evidence="1">
    <location>
        <begin position="344"/>
        <end position="367"/>
    </location>
</feature>
<dbReference type="InterPro" id="IPR049458">
    <property type="entry name" value="EpsG-like"/>
</dbReference>
<keyword evidence="1" id="KW-0472">Membrane</keyword>
<sequence length="377" mass="44070">MIYIAVFALSSFIFWKAEKDKDKYKKKMLVFLGFILPVILAGLRADSVGTDVEVYGKWAYNQAILTDSFKIYYQARTESILGDIGYYFLTYVSAKIFPNYHIGLFIYSMIIQLFLYLGLKKYHRIFNTPVWLGMLLYYVTLYNYSLNLLRQSIAIVIIFYGSAYIFEKKYWKFILFLILATLFHSSAFIAVVMLPMYALLKHGGNNSLKKQFFRGSIFVIGLMFVLYEISNILQTLVTMGIVRSNYSSYLNGGAFTESAGNNISIIGLLPHILIIMLIILMFKRLDKRQKEPLLFFMFSVIILITDFAPLFAQYAERIGLYFVPLQNVILCNARDCFAHKSKKYWYLLLIMMLGLFWIRSMVIFKYGQTVPYEFYWN</sequence>
<feature type="transmembrane region" description="Helical" evidence="1">
    <location>
        <begin position="212"/>
        <end position="242"/>
    </location>
</feature>
<dbReference type="Pfam" id="PF14897">
    <property type="entry name" value="EpsG"/>
    <property type="match status" value="1"/>
</dbReference>
<keyword evidence="1" id="KW-0812">Transmembrane</keyword>
<protein>
    <recommendedName>
        <fullName evidence="4">EpsG family protein</fullName>
    </recommendedName>
</protein>
<dbReference type="RefSeq" id="WP_055162138.1">
    <property type="nucleotide sequence ID" value="NZ_CZAU01000044.1"/>
</dbReference>